<dbReference type="PRINTS" id="PR00413">
    <property type="entry name" value="HADHALOGNASE"/>
</dbReference>
<organism evidence="1 2">
    <name type="scientific">Bacteroides uniformis</name>
    <dbReference type="NCBI Taxonomy" id="820"/>
    <lineage>
        <taxon>Bacteria</taxon>
        <taxon>Pseudomonadati</taxon>
        <taxon>Bacteroidota</taxon>
        <taxon>Bacteroidia</taxon>
        <taxon>Bacteroidales</taxon>
        <taxon>Bacteroidaceae</taxon>
        <taxon>Bacteroides</taxon>
    </lineage>
</organism>
<dbReference type="GO" id="GO:0016791">
    <property type="term" value="F:phosphatase activity"/>
    <property type="evidence" value="ECO:0007669"/>
    <property type="project" value="TreeGrafter"/>
</dbReference>
<dbReference type="Proteomes" id="UP000434462">
    <property type="component" value="Unassembled WGS sequence"/>
</dbReference>
<gene>
    <name evidence="1" type="ORF">GAQ72_20520</name>
</gene>
<dbReference type="Pfam" id="PF13419">
    <property type="entry name" value="HAD_2"/>
    <property type="match status" value="1"/>
</dbReference>
<dbReference type="PANTHER" id="PTHR18901">
    <property type="entry name" value="2-DEOXYGLUCOSE-6-PHOSPHATE PHOSPHATASE 2"/>
    <property type="match status" value="1"/>
</dbReference>
<reference evidence="1 2" key="1">
    <citation type="journal article" date="2019" name="Nat. Med.">
        <title>A library of human gut bacterial isolates paired with longitudinal multiomics data enables mechanistic microbiome research.</title>
        <authorList>
            <person name="Poyet M."/>
            <person name="Groussin M."/>
            <person name="Gibbons S.M."/>
            <person name="Avila-Pacheco J."/>
            <person name="Jiang X."/>
            <person name="Kearney S.M."/>
            <person name="Perrotta A.R."/>
            <person name="Berdy B."/>
            <person name="Zhao S."/>
            <person name="Lieberman T.D."/>
            <person name="Swanson P.K."/>
            <person name="Smith M."/>
            <person name="Roesemann S."/>
            <person name="Alexander J.E."/>
            <person name="Rich S.A."/>
            <person name="Livny J."/>
            <person name="Vlamakis H."/>
            <person name="Clish C."/>
            <person name="Bullock K."/>
            <person name="Deik A."/>
            <person name="Scott J."/>
            <person name="Pierce K.A."/>
            <person name="Xavier R.J."/>
            <person name="Alm E.J."/>
        </authorList>
    </citation>
    <scope>NUCLEOTIDE SEQUENCE [LARGE SCALE GENOMIC DNA]</scope>
    <source>
        <strain evidence="1 2">BIOML-A38</strain>
    </source>
</reference>
<dbReference type="SFLD" id="SFLDS00003">
    <property type="entry name" value="Haloacid_Dehalogenase"/>
    <property type="match status" value="1"/>
</dbReference>
<dbReference type="Gene3D" id="3.40.50.1000">
    <property type="entry name" value="HAD superfamily/HAD-like"/>
    <property type="match status" value="1"/>
</dbReference>
<dbReference type="SFLD" id="SFLDG01129">
    <property type="entry name" value="C1.5:_HAD__Beta-PGM__Phosphata"/>
    <property type="match status" value="1"/>
</dbReference>
<proteinExistence type="predicted"/>
<comment type="caution">
    <text evidence="1">The sequence shown here is derived from an EMBL/GenBank/DDBJ whole genome shotgun (WGS) entry which is preliminary data.</text>
</comment>
<dbReference type="GeneID" id="92942726"/>
<dbReference type="InterPro" id="IPR036412">
    <property type="entry name" value="HAD-like_sf"/>
</dbReference>
<dbReference type="NCBIfam" id="TIGR01509">
    <property type="entry name" value="HAD-SF-IA-v3"/>
    <property type="match status" value="1"/>
</dbReference>
<sequence>MLENIKGAIFDLDGTLVDSMWVWSKIDIDYLESKGHALPENLNSEICHLSFTQTANYFKERFSLSDSIDTILKDWNNMAYNHYSENVKLKDGVKEFLDKLKQNNIKIALATSNSVPLLEACLKNNGIYDYFDSITTTDEVSNGKNCPDVYLLAAKKLNVNPKNCIVFEDILPAIKGAKAADMTVIAVSDKHSLNDLDEIINHSDKYINSYFELI</sequence>
<dbReference type="CDD" id="cd07505">
    <property type="entry name" value="HAD_BPGM-like"/>
    <property type="match status" value="1"/>
</dbReference>
<protein>
    <submittedName>
        <fullName evidence="1">HAD family phosphatase</fullName>
    </submittedName>
</protein>
<dbReference type="InterPro" id="IPR041492">
    <property type="entry name" value="HAD_2"/>
</dbReference>
<dbReference type="InterPro" id="IPR023198">
    <property type="entry name" value="PGP-like_dom2"/>
</dbReference>
<evidence type="ECO:0000313" key="2">
    <source>
        <dbReference type="Proteomes" id="UP000434462"/>
    </source>
</evidence>
<dbReference type="InterPro" id="IPR023214">
    <property type="entry name" value="HAD_sf"/>
</dbReference>
<accession>A0A6I0JGX6</accession>
<dbReference type="Gene3D" id="1.10.150.240">
    <property type="entry name" value="Putative phosphatase, domain 2"/>
    <property type="match status" value="1"/>
</dbReference>
<evidence type="ECO:0000313" key="1">
    <source>
        <dbReference type="EMBL" id="KAB4108451.1"/>
    </source>
</evidence>
<dbReference type="RefSeq" id="WP_003413815.1">
    <property type="nucleotide sequence ID" value="NZ_WCUR01000164.1"/>
</dbReference>
<dbReference type="PANTHER" id="PTHR18901:SF38">
    <property type="entry name" value="PSEUDOURIDINE-5'-PHOSPHATASE"/>
    <property type="match status" value="1"/>
</dbReference>
<dbReference type="NCBIfam" id="TIGR01549">
    <property type="entry name" value="HAD-SF-IA-v1"/>
    <property type="match status" value="1"/>
</dbReference>
<dbReference type="AlphaFoldDB" id="A0A6I0JGX6"/>
<dbReference type="SUPFAM" id="SSF56784">
    <property type="entry name" value="HAD-like"/>
    <property type="match status" value="1"/>
</dbReference>
<dbReference type="InterPro" id="IPR006439">
    <property type="entry name" value="HAD-SF_hydro_IA"/>
</dbReference>
<dbReference type="EMBL" id="WCUR01000164">
    <property type="protein sequence ID" value="KAB4108451.1"/>
    <property type="molecule type" value="Genomic_DNA"/>
</dbReference>
<name>A0A6I0JGX6_BACUN</name>